<dbReference type="EMBL" id="AP018795">
    <property type="protein sequence ID" value="BBF64399.1"/>
    <property type="molecule type" value="Genomic_DNA"/>
</dbReference>
<sequence length="53" mass="6304">MRLRSLAYVFELFAVLSLAHAERGEESRLISFRKAGAEGREWYHEWLENDFTD</sequence>
<dbReference type="RefSeq" id="WP_215886316.1">
    <property type="nucleotide sequence ID" value="NZ_JABBHS010000045.1"/>
</dbReference>
<name>A0A2Z6IGG6_ACIFI</name>
<evidence type="ECO:0000313" key="1">
    <source>
        <dbReference type="EMBL" id="BBF64399.1"/>
    </source>
</evidence>
<gene>
    <name evidence="1" type="ORF">AFERRID_06170</name>
</gene>
<reference evidence="1 2" key="1">
    <citation type="journal article" date="2018" name="Microbiol. Resour. Announc.">
        <title>Complete Genome Sequence of Acidithiobacillus ferridurans JCM 18981.</title>
        <authorList>
            <person name="Miyauchi T."/>
            <person name="Kouzuma A."/>
            <person name="Abe T."/>
            <person name="Watanabe K."/>
        </authorList>
    </citation>
    <scope>NUCLEOTIDE SEQUENCE [LARGE SCALE GENOMIC DNA]</scope>
    <source>
        <strain evidence="2">ATCC 33020 / DSM 29468 / JCM 18981 / 11Fe</strain>
    </source>
</reference>
<organism evidence="1 2">
    <name type="scientific">Acidithiobacillus ferridurans</name>
    <dbReference type="NCBI Taxonomy" id="1232575"/>
    <lineage>
        <taxon>Bacteria</taxon>
        <taxon>Pseudomonadati</taxon>
        <taxon>Pseudomonadota</taxon>
        <taxon>Acidithiobacillia</taxon>
        <taxon>Acidithiobacillales</taxon>
        <taxon>Acidithiobacillaceae</taxon>
        <taxon>Acidithiobacillus</taxon>
    </lineage>
</organism>
<protein>
    <submittedName>
        <fullName evidence="1">Uncharacterized protein</fullName>
    </submittedName>
</protein>
<dbReference type="AlphaFoldDB" id="A0A2Z6IGG6"/>
<evidence type="ECO:0000313" key="2">
    <source>
        <dbReference type="Proteomes" id="UP000280188"/>
    </source>
</evidence>
<dbReference type="Proteomes" id="UP000280188">
    <property type="component" value="Chromosome"/>
</dbReference>
<keyword evidence="2" id="KW-1185">Reference proteome</keyword>
<accession>A0A2Z6IGG6</accession>
<proteinExistence type="predicted"/>
<dbReference type="KEGG" id="afj:AFERRID_06170"/>